<name>A0AAV9XSH5_9CRYT</name>
<dbReference type="Gene3D" id="3.40.50.1820">
    <property type="entry name" value="alpha/beta hydrolase"/>
    <property type="match status" value="1"/>
</dbReference>
<dbReference type="PANTHER" id="PTHR12277:SF197">
    <property type="entry name" value="CHROMOSOME UNDETERMINED SCAFFOLD_38, WHOLE GENOME SHOTGUN SEQUENCE"/>
    <property type="match status" value="1"/>
</dbReference>
<dbReference type="SUPFAM" id="SSF53474">
    <property type="entry name" value="alpha/beta-Hydrolases"/>
    <property type="match status" value="1"/>
</dbReference>
<organism evidence="1 2">
    <name type="scientific">Cryptosporidium xiaoi</name>
    <dbReference type="NCBI Taxonomy" id="659607"/>
    <lineage>
        <taxon>Eukaryota</taxon>
        <taxon>Sar</taxon>
        <taxon>Alveolata</taxon>
        <taxon>Apicomplexa</taxon>
        <taxon>Conoidasida</taxon>
        <taxon>Coccidia</taxon>
        <taxon>Eucoccidiorida</taxon>
        <taxon>Eimeriorina</taxon>
        <taxon>Cryptosporidiidae</taxon>
        <taxon>Cryptosporidium</taxon>
    </lineage>
</organism>
<dbReference type="GO" id="GO:0016787">
    <property type="term" value="F:hydrolase activity"/>
    <property type="evidence" value="ECO:0007669"/>
    <property type="project" value="UniProtKB-KW"/>
</dbReference>
<dbReference type="InterPro" id="IPR008536">
    <property type="entry name" value="DUF818"/>
</dbReference>
<reference evidence="1 2" key="1">
    <citation type="submission" date="2023-10" db="EMBL/GenBank/DDBJ databases">
        <title>Comparative genomics analysis reveals potential genetic determinants of host preference in Cryptosporidium xiaoi.</title>
        <authorList>
            <person name="Xiao L."/>
            <person name="Li J."/>
        </authorList>
    </citation>
    <scope>NUCLEOTIDE SEQUENCE [LARGE SCALE GENOMIC DNA]</scope>
    <source>
        <strain evidence="1 2">52996</strain>
    </source>
</reference>
<keyword evidence="2" id="KW-1185">Reference proteome</keyword>
<dbReference type="Proteomes" id="UP001311799">
    <property type="component" value="Unassembled WGS sequence"/>
</dbReference>
<dbReference type="PANTHER" id="PTHR12277">
    <property type="entry name" value="ALPHA/BETA HYDROLASE DOMAIN-CONTAINING PROTEIN"/>
    <property type="match status" value="1"/>
</dbReference>
<dbReference type="EMBL" id="JAWDEY010000036">
    <property type="protein sequence ID" value="KAK6587631.1"/>
    <property type="molecule type" value="Genomic_DNA"/>
</dbReference>
<comment type="caution">
    <text evidence="1">The sequence shown here is derived from an EMBL/GenBank/DDBJ whole genome shotgun (WGS) entry which is preliminary data.</text>
</comment>
<protein>
    <submittedName>
        <fullName evidence="1">Alpha beta hydrolase</fullName>
    </submittedName>
</protein>
<accession>A0AAV9XSH5</accession>
<dbReference type="InterPro" id="IPR029058">
    <property type="entry name" value="AB_hydrolase_fold"/>
</dbReference>
<proteinExistence type="predicted"/>
<evidence type="ECO:0000313" key="2">
    <source>
        <dbReference type="Proteomes" id="UP001311799"/>
    </source>
</evidence>
<evidence type="ECO:0000313" key="1">
    <source>
        <dbReference type="EMBL" id="KAK6587631.1"/>
    </source>
</evidence>
<dbReference type="Pfam" id="PF05677">
    <property type="entry name" value="DUF818"/>
    <property type="match status" value="1"/>
</dbReference>
<gene>
    <name evidence="1" type="ORF">RS030_81377</name>
</gene>
<sequence>MFIQKFADIAMFPGTFSSYDITSFPETILIPGPVNMDRKIPCFLFVPKGGPKIMVIYAHANGVDIGEIHGRLRYISERLKVNILLFDYPGYGKHEGRSDESTVDQCMSLIVSFVTQELGWPIENVVLWGCSIGTGPSTRQAKILNEQKKRLGGLILQCPYKSIKHAAESLAGKVGRFLITQRWNIQSEVLECSCPILWIHGKKDSLFSWTGSFEMYNNYHANLRSCHFPKEATHHYFDIERDIIQPILKFLYKFVTPNLTTIYYGNYIKNGRRIKFDISKAYYSKLNPFRPTLLDVYLTRNINMKLHKDSSGNKKYLKDSTLKTIDEDDSDNVRTIGPKDIKSILSLWGNNNKNRDFFSAVNHKVNSLYLEGDFAPKYIWLNGEAGEYIEHLKDEELSRTKSSSSIYLSSSGEDEFENNEYVNEEFDDFEDELSSDDGSSNEEIKCYNRLVNSNLILSNQKFYRSAKQCISYSNINVCSTISHKLANYQRLNSKKKNVILNNPSVFRMNCRTRVEKMLSNSFTSDELLLNFWPISNLYCYLYDRYHHFFQVILQKIKQNNISFLNNSNDTFLSIIMWVRRLYYIYTPTLFVNVVYSFKSESDEWFLDGISIGNIYIQLQKINGINGRMVVRLLDDNTISKNFPPPHFITIPLYAPPKPFFQPIAEWIVRTLYRIHVYELFNVNTKYGSNNLSQKYPNIASYKDIMSLKETKCLLEELSFSSLQHFLLCNRRPKIEKLALITGFGNWIPFGWAEFIVKLFEANSVHFLQRIILNNMINDINMINSNYFCLLLPFHLPGFMNMEIIYKVIKTKIITRSEWNNSRNNSFLGESETPDDINNLIHPEICNHIFNTVFNVINTSLKISNIASMDGIGVGKFIFNSIFESKYLLPNNQPNWEVILQDLESFSEFMSGINFFCPRISLPGISQVFRVKSNSKFTSKDEISKDQLNEDKARLYERNSINVAETKLGVDNKKNSVSCDHYLYGDESNDEYSVNESDLFYDEAESPEQPLNSSFQGKIILMDGMNRIDNSYTVEDQTEKSYDENTNELPLTWESVFFNSSDPLLIINQLLYHDRIYMGMSPSNYTVFHRLLYEKYSFLRLDHESECIFKLLWHFSHCCLYHGSLLKNINKTKYFPYSNIHPLHCLLLISGIIRRAIENPNDADLSLLNWANNSNEKRYCGFNSSCYFKSSTKTLNILEKILSISMELIENGVCNTIIEYSTDIIRHGELNIDVNKNVQDKDIPTVTKHNTCSTKSSSETKIDQTQIQKEIKDEEMTSNSNISNSISSDSYNSSRISSLESLTLNFQCNQVNSNNLSYAENQRRVMIFSSTNTNIEMHNKEMQILKKTTSKRLIKDTRVVNLNSSYLRRNQFSPIIAGNISGLDIPNKDKQHCLGNNTCKGEDLPHDIKYKTKNKVFSSSPLKLFKK</sequence>
<keyword evidence="1" id="KW-0378">Hydrolase</keyword>